<comment type="caution">
    <text evidence="9">The sequence shown here is derived from an EMBL/GenBank/DDBJ whole genome shotgun (WGS) entry which is preliminary data.</text>
</comment>
<dbReference type="GO" id="GO:0022857">
    <property type="term" value="F:transmembrane transporter activity"/>
    <property type="evidence" value="ECO:0007669"/>
    <property type="project" value="InterPro"/>
</dbReference>
<proteinExistence type="inferred from homology"/>
<feature type="transmembrane region" description="Helical" evidence="8">
    <location>
        <begin position="312"/>
        <end position="329"/>
    </location>
</feature>
<gene>
    <name evidence="9" type="ORF">E7Z59_06455</name>
</gene>
<keyword evidence="7 8" id="KW-0472">Membrane</keyword>
<comment type="subcellular location">
    <subcellularLocation>
        <location evidence="1">Cell membrane</location>
        <topology evidence="1">Multi-pass membrane protein</topology>
    </subcellularLocation>
</comment>
<evidence type="ECO:0000256" key="1">
    <source>
        <dbReference type="ARBA" id="ARBA00004651"/>
    </source>
</evidence>
<protein>
    <submittedName>
        <fullName evidence="9">BCCT family transporter</fullName>
    </submittedName>
</protein>
<feature type="transmembrane region" description="Helical" evidence="8">
    <location>
        <begin position="136"/>
        <end position="159"/>
    </location>
</feature>
<evidence type="ECO:0000256" key="4">
    <source>
        <dbReference type="ARBA" id="ARBA00022475"/>
    </source>
</evidence>
<evidence type="ECO:0000256" key="8">
    <source>
        <dbReference type="SAM" id="Phobius"/>
    </source>
</evidence>
<evidence type="ECO:0000256" key="3">
    <source>
        <dbReference type="ARBA" id="ARBA00022448"/>
    </source>
</evidence>
<dbReference type="PANTHER" id="PTHR30047">
    <property type="entry name" value="HIGH-AFFINITY CHOLINE TRANSPORT PROTEIN-RELATED"/>
    <property type="match status" value="1"/>
</dbReference>
<keyword evidence="6 8" id="KW-1133">Transmembrane helix</keyword>
<feature type="transmembrane region" description="Helical" evidence="8">
    <location>
        <begin position="89"/>
        <end position="109"/>
    </location>
</feature>
<name>A0A4S3M448_9FLAO</name>
<dbReference type="AlphaFoldDB" id="A0A4S3M448"/>
<dbReference type="InterPro" id="IPR000060">
    <property type="entry name" value="BCCT_transptr"/>
</dbReference>
<feature type="transmembrane region" description="Helical" evidence="8">
    <location>
        <begin position="341"/>
        <end position="359"/>
    </location>
</feature>
<keyword evidence="10" id="KW-1185">Reference proteome</keyword>
<evidence type="ECO:0000313" key="10">
    <source>
        <dbReference type="Proteomes" id="UP000305939"/>
    </source>
</evidence>
<feature type="transmembrane region" description="Helical" evidence="8">
    <location>
        <begin position="55"/>
        <end position="77"/>
    </location>
</feature>
<evidence type="ECO:0000256" key="5">
    <source>
        <dbReference type="ARBA" id="ARBA00022692"/>
    </source>
</evidence>
<dbReference type="Pfam" id="PF02028">
    <property type="entry name" value="BCCT"/>
    <property type="match status" value="1"/>
</dbReference>
<organism evidence="9 10">
    <name type="scientific">Robertkochia marina</name>
    <dbReference type="NCBI Taxonomy" id="1227945"/>
    <lineage>
        <taxon>Bacteria</taxon>
        <taxon>Pseudomonadati</taxon>
        <taxon>Bacteroidota</taxon>
        <taxon>Flavobacteriia</taxon>
        <taxon>Flavobacteriales</taxon>
        <taxon>Flavobacteriaceae</taxon>
        <taxon>Robertkochia</taxon>
    </lineage>
</organism>
<dbReference type="EMBL" id="SSMC01000001">
    <property type="protein sequence ID" value="THD69964.1"/>
    <property type="molecule type" value="Genomic_DNA"/>
</dbReference>
<accession>A0A4S3M448</accession>
<evidence type="ECO:0000256" key="2">
    <source>
        <dbReference type="ARBA" id="ARBA00005658"/>
    </source>
</evidence>
<dbReference type="RefSeq" id="WP_136335452.1">
    <property type="nucleotide sequence ID" value="NZ_QXMP01000002.1"/>
</dbReference>
<feature type="transmembrane region" description="Helical" evidence="8">
    <location>
        <begin position="437"/>
        <end position="457"/>
    </location>
</feature>
<evidence type="ECO:0000313" key="9">
    <source>
        <dbReference type="EMBL" id="THD69964.1"/>
    </source>
</evidence>
<feature type="transmembrane region" description="Helical" evidence="8">
    <location>
        <begin position="400"/>
        <end position="425"/>
    </location>
</feature>
<evidence type="ECO:0000256" key="6">
    <source>
        <dbReference type="ARBA" id="ARBA00022989"/>
    </source>
</evidence>
<reference evidence="9 10" key="1">
    <citation type="submission" date="2019-04" db="EMBL/GenBank/DDBJ databases">
        <title>Draft genome sequence of Robertkochia marina CC-AMO-30D.</title>
        <authorList>
            <person name="Hameed A."/>
            <person name="Lin S.-Y."/>
            <person name="Shahina M."/>
            <person name="Lai W.-A."/>
            <person name="Young C.-C."/>
        </authorList>
    </citation>
    <scope>NUCLEOTIDE SEQUENCE [LARGE SCALE GENOMIC DNA]</scope>
    <source>
        <strain evidence="9 10">CC-AMO-30D</strain>
    </source>
</reference>
<feature type="transmembrane region" description="Helical" evidence="8">
    <location>
        <begin position="224"/>
        <end position="244"/>
    </location>
</feature>
<keyword evidence="5 8" id="KW-0812">Transmembrane</keyword>
<feature type="transmembrane region" description="Helical" evidence="8">
    <location>
        <begin position="250"/>
        <end position="268"/>
    </location>
</feature>
<dbReference type="OrthoDB" id="9775735at2"/>
<keyword evidence="3" id="KW-0813">Transport</keyword>
<comment type="similarity">
    <text evidence="2">Belongs to the BCCT transporter (TC 2.A.15) family.</text>
</comment>
<dbReference type="GO" id="GO:0005886">
    <property type="term" value="C:plasma membrane"/>
    <property type="evidence" value="ECO:0007669"/>
    <property type="project" value="UniProtKB-SubCell"/>
</dbReference>
<evidence type="ECO:0000256" key="7">
    <source>
        <dbReference type="ARBA" id="ARBA00023136"/>
    </source>
</evidence>
<dbReference type="Proteomes" id="UP000305939">
    <property type="component" value="Unassembled WGS sequence"/>
</dbReference>
<dbReference type="PANTHER" id="PTHR30047:SF7">
    <property type="entry name" value="HIGH-AFFINITY CHOLINE TRANSPORT PROTEIN"/>
    <property type="match status" value="1"/>
</dbReference>
<feature type="transmembrane region" description="Helical" evidence="8">
    <location>
        <begin position="463"/>
        <end position="482"/>
    </location>
</feature>
<keyword evidence="4" id="KW-1003">Cell membrane</keyword>
<sequence>MKSLKFLQENAVLLICIGIFVIFSLSILFFTEAFYDLLVRFSLFIRSWFGRYYLYLGLVCVIILLLLTLLPYGRIILGKEGEKPEFSRLSWLAMLYSAGMGAGILLRAVQEPVFMLVNPPLDTETSARVMALEYTFYQWGFTAWAFYALFALIIGFAVMSRNKKPLLSNILQKQNISTPLLKGLDILVILTTVTGVTGAICLGTTQITGGFNYLIPEAFYALDLNIGALVLICVLAFISAWQGLNKGIKMVSNINIALTTLLFIYVLLQGNMLSILQNFMAALYSYIIDFIPMSLAWGNFDPGEAFLKEWTYYYWAFWIAWAPFTGIFIARISRGRSIREFILGVLIIPSLASFIWFSGFGDTAFNLISGQGGYSGQFSDEFASLFEFFSYFPWSGTVNILIILLLLGFLITSADSAIYVLSMFTDNGKLHPQKKHRLIWAVLLAIGGVALLVLSEIKPEVDIINILQLLLIITSLPFCIINSRFDPFILKRSQGKQALANY</sequence>
<feature type="transmembrane region" description="Helical" evidence="8">
    <location>
        <begin position="12"/>
        <end position="35"/>
    </location>
</feature>